<sequence>MLLWVELYCAEDAVIKYSTVQIWYAGNSEGKGVVYNFVTKRGLCSWPCSSISWAQVETGSAITWKYPSVVLEGDGSVGEFYSVGRHRIQDDSHGKEYKKQGHVESDNAAANTSPYIEA</sequence>
<dbReference type="InterPro" id="IPR055346">
    <property type="entry name" value="Fe-S_cluster_assembly_SufBD"/>
</dbReference>
<evidence type="ECO:0000313" key="4">
    <source>
        <dbReference type="EMBL" id="PPS12031.1"/>
    </source>
</evidence>
<dbReference type="OrthoDB" id="981305at2759"/>
<feature type="region of interest" description="Disordered" evidence="2">
    <location>
        <begin position="90"/>
        <end position="118"/>
    </location>
</feature>
<comment type="similarity">
    <text evidence="1">Belongs to the iron-sulfur cluster assembly SufBD family.</text>
</comment>
<dbReference type="Proteomes" id="UP000239757">
    <property type="component" value="Unassembled WGS sequence"/>
</dbReference>
<accession>A0A2P5Y929</accession>
<proteinExistence type="inferred from homology"/>
<gene>
    <name evidence="4" type="ORF">GOBAR_AA08610</name>
</gene>
<feature type="compositionally biased region" description="Basic and acidic residues" evidence="2">
    <location>
        <begin position="90"/>
        <end position="105"/>
    </location>
</feature>
<dbReference type="PANTHER" id="PTHR30508:SF1">
    <property type="entry name" value="UPF0051 PROTEIN ABCI8, CHLOROPLASTIC-RELATED"/>
    <property type="match status" value="1"/>
</dbReference>
<organism evidence="4 5">
    <name type="scientific">Gossypium barbadense</name>
    <name type="common">Sea Island cotton</name>
    <name type="synonym">Hibiscus barbadensis</name>
    <dbReference type="NCBI Taxonomy" id="3634"/>
    <lineage>
        <taxon>Eukaryota</taxon>
        <taxon>Viridiplantae</taxon>
        <taxon>Streptophyta</taxon>
        <taxon>Embryophyta</taxon>
        <taxon>Tracheophyta</taxon>
        <taxon>Spermatophyta</taxon>
        <taxon>Magnoliopsida</taxon>
        <taxon>eudicotyledons</taxon>
        <taxon>Gunneridae</taxon>
        <taxon>Pentapetalae</taxon>
        <taxon>rosids</taxon>
        <taxon>malvids</taxon>
        <taxon>Malvales</taxon>
        <taxon>Malvaceae</taxon>
        <taxon>Malvoideae</taxon>
        <taxon>Gossypium</taxon>
    </lineage>
</organism>
<dbReference type="AlphaFoldDB" id="A0A2P5Y929"/>
<dbReference type="GO" id="GO:0016226">
    <property type="term" value="P:iron-sulfur cluster assembly"/>
    <property type="evidence" value="ECO:0007669"/>
    <property type="project" value="InterPro"/>
</dbReference>
<evidence type="ECO:0000256" key="2">
    <source>
        <dbReference type="SAM" id="MobiDB-lite"/>
    </source>
</evidence>
<name>A0A2P5Y929_GOSBA</name>
<evidence type="ECO:0000259" key="3">
    <source>
        <dbReference type="Pfam" id="PF01458"/>
    </source>
</evidence>
<dbReference type="PANTHER" id="PTHR30508">
    <property type="entry name" value="FES CLUSTER ASSEMBLY PROTEIN SUF"/>
    <property type="match status" value="1"/>
</dbReference>
<evidence type="ECO:0000256" key="1">
    <source>
        <dbReference type="ARBA" id="ARBA00043967"/>
    </source>
</evidence>
<reference evidence="4 5" key="1">
    <citation type="submission" date="2015-01" db="EMBL/GenBank/DDBJ databases">
        <title>Genome of allotetraploid Gossypium barbadense reveals genomic plasticity and fiber elongation in cotton evolution.</title>
        <authorList>
            <person name="Chen X."/>
            <person name="Liu X."/>
            <person name="Zhao B."/>
            <person name="Zheng H."/>
            <person name="Hu Y."/>
            <person name="Lu G."/>
            <person name="Yang C."/>
            <person name="Chen J."/>
            <person name="Shan C."/>
            <person name="Zhang L."/>
            <person name="Zhou Y."/>
            <person name="Wang L."/>
            <person name="Guo W."/>
            <person name="Bai Y."/>
            <person name="Ruan J."/>
            <person name="Shangguan X."/>
            <person name="Mao Y."/>
            <person name="Jiang J."/>
            <person name="Zhu Y."/>
            <person name="Lei J."/>
            <person name="Kang H."/>
            <person name="Chen S."/>
            <person name="He X."/>
            <person name="Wang R."/>
            <person name="Wang Y."/>
            <person name="Chen J."/>
            <person name="Wang L."/>
            <person name="Yu S."/>
            <person name="Wang B."/>
            <person name="Wei J."/>
            <person name="Song S."/>
            <person name="Lu X."/>
            <person name="Gao Z."/>
            <person name="Gu W."/>
            <person name="Deng X."/>
            <person name="Ma D."/>
            <person name="Wang S."/>
            <person name="Liang W."/>
            <person name="Fang L."/>
            <person name="Cai C."/>
            <person name="Zhu X."/>
            <person name="Zhou B."/>
            <person name="Zhang Y."/>
            <person name="Chen Z."/>
            <person name="Xu S."/>
            <person name="Zhu R."/>
            <person name="Wang S."/>
            <person name="Zhang T."/>
            <person name="Zhao G."/>
        </authorList>
    </citation>
    <scope>NUCLEOTIDE SEQUENCE [LARGE SCALE GENOMIC DNA]</scope>
    <source>
        <strain evidence="5">cv. Xinhai21</strain>
        <tissue evidence="4">Leaf</tissue>
    </source>
</reference>
<dbReference type="InterPro" id="IPR037284">
    <property type="entry name" value="SUF_FeS_clus_asmbl_SufBD_sf"/>
</dbReference>
<dbReference type="Pfam" id="PF01458">
    <property type="entry name" value="SUFBD_core"/>
    <property type="match status" value="1"/>
</dbReference>
<evidence type="ECO:0000313" key="5">
    <source>
        <dbReference type="Proteomes" id="UP000239757"/>
    </source>
</evidence>
<dbReference type="InterPro" id="IPR000825">
    <property type="entry name" value="SUF_FeS_clus_asmbl_SufBD_core"/>
</dbReference>
<dbReference type="SUPFAM" id="SSF101960">
    <property type="entry name" value="Stabilizer of iron transporter SufD"/>
    <property type="match status" value="1"/>
</dbReference>
<protein>
    <recommendedName>
        <fullName evidence="3">SUF system FeS cluster assembly SufBD core domain-containing protein</fullName>
    </recommendedName>
</protein>
<feature type="compositionally biased region" description="Polar residues" evidence="2">
    <location>
        <begin position="108"/>
        <end position="118"/>
    </location>
</feature>
<feature type="domain" description="SUF system FeS cluster assembly SufBD core" evidence="3">
    <location>
        <begin position="5"/>
        <end position="83"/>
    </location>
</feature>
<dbReference type="EMBL" id="KZ663524">
    <property type="protein sequence ID" value="PPS12031.1"/>
    <property type="molecule type" value="Genomic_DNA"/>
</dbReference>